<accession>A0A0A8ZFS1</accession>
<sequence length="39" mass="4411">MVINKRGFIYRFIGNFLKRVVSSGSSHLAGKKLHLCYLG</sequence>
<dbReference type="AlphaFoldDB" id="A0A0A8ZFS1"/>
<dbReference type="EMBL" id="GBRH01260279">
    <property type="protein sequence ID" value="JAD37616.1"/>
    <property type="molecule type" value="Transcribed_RNA"/>
</dbReference>
<reference evidence="1" key="1">
    <citation type="submission" date="2014-09" db="EMBL/GenBank/DDBJ databases">
        <authorList>
            <person name="Magalhaes I.L.F."/>
            <person name="Oliveira U."/>
            <person name="Santos F.R."/>
            <person name="Vidigal T.H.D.A."/>
            <person name="Brescovit A.D."/>
            <person name="Santos A.J."/>
        </authorList>
    </citation>
    <scope>NUCLEOTIDE SEQUENCE</scope>
    <source>
        <tissue evidence="1">Shoot tissue taken approximately 20 cm above the soil surface</tissue>
    </source>
</reference>
<protein>
    <submittedName>
        <fullName evidence="1">Uncharacterized protein</fullName>
    </submittedName>
</protein>
<name>A0A0A8ZFS1_ARUDO</name>
<evidence type="ECO:0000313" key="1">
    <source>
        <dbReference type="EMBL" id="JAD37616.1"/>
    </source>
</evidence>
<proteinExistence type="predicted"/>
<organism evidence="1">
    <name type="scientific">Arundo donax</name>
    <name type="common">Giant reed</name>
    <name type="synonym">Donax arundinaceus</name>
    <dbReference type="NCBI Taxonomy" id="35708"/>
    <lineage>
        <taxon>Eukaryota</taxon>
        <taxon>Viridiplantae</taxon>
        <taxon>Streptophyta</taxon>
        <taxon>Embryophyta</taxon>
        <taxon>Tracheophyta</taxon>
        <taxon>Spermatophyta</taxon>
        <taxon>Magnoliopsida</taxon>
        <taxon>Liliopsida</taxon>
        <taxon>Poales</taxon>
        <taxon>Poaceae</taxon>
        <taxon>PACMAD clade</taxon>
        <taxon>Arundinoideae</taxon>
        <taxon>Arundineae</taxon>
        <taxon>Arundo</taxon>
    </lineage>
</organism>
<reference evidence="1" key="2">
    <citation type="journal article" date="2015" name="Data Brief">
        <title>Shoot transcriptome of the giant reed, Arundo donax.</title>
        <authorList>
            <person name="Barrero R.A."/>
            <person name="Guerrero F.D."/>
            <person name="Moolhuijzen P."/>
            <person name="Goolsby J.A."/>
            <person name="Tidwell J."/>
            <person name="Bellgard S.E."/>
            <person name="Bellgard M.I."/>
        </authorList>
    </citation>
    <scope>NUCLEOTIDE SEQUENCE</scope>
    <source>
        <tissue evidence="1">Shoot tissue taken approximately 20 cm above the soil surface</tissue>
    </source>
</reference>